<feature type="disulfide bond" evidence="6">
    <location>
        <begin position="126"/>
        <end position="145"/>
    </location>
</feature>
<evidence type="ECO:0000256" key="2">
    <source>
        <dbReference type="ARBA" id="ARBA00006840"/>
    </source>
</evidence>
<dbReference type="EnsemblMetazoa" id="tetur17g01620.1">
    <property type="protein sequence ID" value="tetur17g01620.1"/>
    <property type="gene ID" value="tetur17g01620"/>
</dbReference>
<feature type="disulfide bond" evidence="6">
    <location>
        <begin position="125"/>
        <end position="158"/>
    </location>
</feature>
<accession>T1KPT1</accession>
<name>T1KPT1_TETUR</name>
<feature type="transmembrane region" description="Helical" evidence="7">
    <location>
        <begin position="61"/>
        <end position="83"/>
    </location>
</feature>
<dbReference type="EMBL" id="CAEY01000337">
    <property type="status" value="NOT_ANNOTATED_CDS"/>
    <property type="molecule type" value="Genomic_DNA"/>
</dbReference>
<evidence type="ECO:0000256" key="7">
    <source>
        <dbReference type="RuleBase" id="RU361218"/>
    </source>
</evidence>
<comment type="similarity">
    <text evidence="2 7">Belongs to the tetraspanin (TM4SF) family.</text>
</comment>
<dbReference type="AlphaFoldDB" id="T1KPT1"/>
<dbReference type="PANTHER" id="PTHR19282:SF431">
    <property type="entry name" value="TETRASPANIN 26A, ISOFORM B-RELATED"/>
    <property type="match status" value="1"/>
</dbReference>
<dbReference type="Gene3D" id="1.10.1450.10">
    <property type="entry name" value="Tetraspanin"/>
    <property type="match status" value="1"/>
</dbReference>
<dbReference type="PIRSF" id="PIRSF002419">
    <property type="entry name" value="Tetraspanin"/>
    <property type="match status" value="1"/>
</dbReference>
<keyword evidence="3 7" id="KW-0812">Transmembrane</keyword>
<comment type="caution">
    <text evidence="7">Lacks conserved residue(s) required for the propagation of feature annotation.</text>
</comment>
<evidence type="ECO:0000256" key="5">
    <source>
        <dbReference type="ARBA" id="ARBA00023136"/>
    </source>
</evidence>
<keyword evidence="5 7" id="KW-0472">Membrane</keyword>
<feature type="transmembrane region" description="Helical" evidence="7">
    <location>
        <begin position="31"/>
        <end position="54"/>
    </location>
</feature>
<dbReference type="CDD" id="cd03127">
    <property type="entry name" value="tetraspanin_LEL"/>
    <property type="match status" value="1"/>
</dbReference>
<comment type="subcellular location">
    <subcellularLocation>
        <location evidence="1 7">Membrane</location>
        <topology evidence="1 7">Multi-pass membrane protein</topology>
    </subcellularLocation>
</comment>
<dbReference type="SUPFAM" id="SSF48652">
    <property type="entry name" value="Tetraspanin"/>
    <property type="match status" value="1"/>
</dbReference>
<evidence type="ECO:0000256" key="3">
    <source>
        <dbReference type="ARBA" id="ARBA00022692"/>
    </source>
</evidence>
<dbReference type="Proteomes" id="UP000015104">
    <property type="component" value="Unassembled WGS sequence"/>
</dbReference>
<keyword evidence="4 7" id="KW-1133">Transmembrane helix</keyword>
<keyword evidence="9" id="KW-1185">Reference proteome</keyword>
<dbReference type="InterPro" id="IPR000301">
    <property type="entry name" value="Tetraspanin_animals"/>
</dbReference>
<protein>
    <recommendedName>
        <fullName evidence="7">Tetraspanin</fullName>
    </recommendedName>
</protein>
<keyword evidence="6" id="KW-1015">Disulfide bond</keyword>
<dbReference type="GO" id="GO:0005886">
    <property type="term" value="C:plasma membrane"/>
    <property type="evidence" value="ECO:0007669"/>
    <property type="project" value="TreeGrafter"/>
</dbReference>
<evidence type="ECO:0000313" key="9">
    <source>
        <dbReference type="Proteomes" id="UP000015104"/>
    </source>
</evidence>
<organism evidence="8 9">
    <name type="scientific">Tetranychus urticae</name>
    <name type="common">Two-spotted spider mite</name>
    <dbReference type="NCBI Taxonomy" id="32264"/>
    <lineage>
        <taxon>Eukaryota</taxon>
        <taxon>Metazoa</taxon>
        <taxon>Ecdysozoa</taxon>
        <taxon>Arthropoda</taxon>
        <taxon>Chelicerata</taxon>
        <taxon>Arachnida</taxon>
        <taxon>Acari</taxon>
        <taxon>Acariformes</taxon>
        <taxon>Trombidiformes</taxon>
        <taxon>Prostigmata</taxon>
        <taxon>Eleutherengona</taxon>
        <taxon>Raphignathae</taxon>
        <taxon>Tetranychoidea</taxon>
        <taxon>Tetranychidae</taxon>
        <taxon>Tetranychus</taxon>
    </lineage>
</organism>
<dbReference type="InterPro" id="IPR008952">
    <property type="entry name" value="Tetraspanin_EC2_sf"/>
</dbReference>
<proteinExistence type="inferred from homology"/>
<sequence length="205" mass="23075">MTLIGIGLWFRIDPKMYEPTLYIDTENFINVGWIMMFSGLAIVILSIIGCIGTLTNSTCKLGSYIFIMALLIGLAIACVVLAATHGFGDRLEYYVTQQVLIQIQQRPFSEKARELLDFIQVKLKCCGAENFNDYHRYGLEVPVSCYREQANFINQEGCGRVLGRFYDLRGGIALGLNAFAVIVEFLCLIFALSLFCVIRHSELDD</sequence>
<dbReference type="PANTHER" id="PTHR19282">
    <property type="entry name" value="TETRASPANIN"/>
    <property type="match status" value="1"/>
</dbReference>
<evidence type="ECO:0000256" key="1">
    <source>
        <dbReference type="ARBA" id="ARBA00004141"/>
    </source>
</evidence>
<evidence type="ECO:0000256" key="6">
    <source>
        <dbReference type="PIRSR" id="PIRSR002419-1"/>
    </source>
</evidence>
<evidence type="ECO:0000256" key="4">
    <source>
        <dbReference type="ARBA" id="ARBA00022989"/>
    </source>
</evidence>
<reference evidence="9" key="1">
    <citation type="submission" date="2011-08" db="EMBL/GenBank/DDBJ databases">
        <authorList>
            <person name="Rombauts S."/>
        </authorList>
    </citation>
    <scope>NUCLEOTIDE SEQUENCE</scope>
    <source>
        <strain evidence="9">London</strain>
    </source>
</reference>
<dbReference type="HOGENOM" id="CLU_055524_4_2_1"/>
<dbReference type="Pfam" id="PF00335">
    <property type="entry name" value="Tetraspanin"/>
    <property type="match status" value="1"/>
</dbReference>
<feature type="transmembrane region" description="Helical" evidence="7">
    <location>
        <begin position="172"/>
        <end position="198"/>
    </location>
</feature>
<evidence type="ECO:0000313" key="8">
    <source>
        <dbReference type="EnsemblMetazoa" id="tetur17g01620.1"/>
    </source>
</evidence>
<dbReference type="eggNOG" id="KOG3882">
    <property type="taxonomic scope" value="Eukaryota"/>
</dbReference>
<reference evidence="8" key="2">
    <citation type="submission" date="2015-06" db="UniProtKB">
        <authorList>
            <consortium name="EnsemblMetazoa"/>
        </authorList>
    </citation>
    <scope>IDENTIFICATION</scope>
</reference>
<dbReference type="PRINTS" id="PR00259">
    <property type="entry name" value="TMFOUR"/>
</dbReference>
<dbReference type="InterPro" id="IPR018499">
    <property type="entry name" value="Tetraspanin/Peripherin"/>
</dbReference>